<accession>A0AAV9G7B7</accession>
<comment type="caution">
    <text evidence="1">The sequence shown here is derived from an EMBL/GenBank/DDBJ whole genome shotgun (WGS) entry which is preliminary data.</text>
</comment>
<dbReference type="AlphaFoldDB" id="A0AAV9G7B7"/>
<evidence type="ECO:0000313" key="1">
    <source>
        <dbReference type="EMBL" id="KAK4444062.1"/>
    </source>
</evidence>
<name>A0AAV9G7B7_9PEZI</name>
<reference evidence="1" key="1">
    <citation type="journal article" date="2023" name="Mol. Phylogenet. Evol.">
        <title>Genome-scale phylogeny and comparative genomics of the fungal order Sordariales.</title>
        <authorList>
            <person name="Hensen N."/>
            <person name="Bonometti L."/>
            <person name="Westerberg I."/>
            <person name="Brannstrom I.O."/>
            <person name="Guillou S."/>
            <person name="Cros-Aarteil S."/>
            <person name="Calhoun S."/>
            <person name="Haridas S."/>
            <person name="Kuo A."/>
            <person name="Mondo S."/>
            <person name="Pangilinan J."/>
            <person name="Riley R."/>
            <person name="LaButti K."/>
            <person name="Andreopoulos B."/>
            <person name="Lipzen A."/>
            <person name="Chen C."/>
            <person name="Yan M."/>
            <person name="Daum C."/>
            <person name="Ng V."/>
            <person name="Clum A."/>
            <person name="Steindorff A."/>
            <person name="Ohm R.A."/>
            <person name="Martin F."/>
            <person name="Silar P."/>
            <person name="Natvig D.O."/>
            <person name="Lalanne C."/>
            <person name="Gautier V."/>
            <person name="Ament-Velasquez S.L."/>
            <person name="Kruys A."/>
            <person name="Hutchinson M.I."/>
            <person name="Powell A.J."/>
            <person name="Barry K."/>
            <person name="Miller A.N."/>
            <person name="Grigoriev I.V."/>
            <person name="Debuchy R."/>
            <person name="Gladieux P."/>
            <person name="Hiltunen Thoren M."/>
            <person name="Johannesson H."/>
        </authorList>
    </citation>
    <scope>NUCLEOTIDE SEQUENCE</scope>
    <source>
        <strain evidence="1">PSN243</strain>
    </source>
</reference>
<reference evidence="1" key="2">
    <citation type="submission" date="2023-05" db="EMBL/GenBank/DDBJ databases">
        <authorList>
            <consortium name="Lawrence Berkeley National Laboratory"/>
            <person name="Steindorff A."/>
            <person name="Hensen N."/>
            <person name="Bonometti L."/>
            <person name="Westerberg I."/>
            <person name="Brannstrom I.O."/>
            <person name="Guillou S."/>
            <person name="Cros-Aarteil S."/>
            <person name="Calhoun S."/>
            <person name="Haridas S."/>
            <person name="Kuo A."/>
            <person name="Mondo S."/>
            <person name="Pangilinan J."/>
            <person name="Riley R."/>
            <person name="Labutti K."/>
            <person name="Andreopoulos B."/>
            <person name="Lipzen A."/>
            <person name="Chen C."/>
            <person name="Yanf M."/>
            <person name="Daum C."/>
            <person name="Ng V."/>
            <person name="Clum A."/>
            <person name="Ohm R."/>
            <person name="Martin F."/>
            <person name="Silar P."/>
            <person name="Natvig D."/>
            <person name="Lalanne C."/>
            <person name="Gautier V."/>
            <person name="Ament-Velasquez S.L."/>
            <person name="Kruys A."/>
            <person name="Hutchinson M.I."/>
            <person name="Powell A.J."/>
            <person name="Barry K."/>
            <person name="Miller A.N."/>
            <person name="Grigoriev I.V."/>
            <person name="Debuchy R."/>
            <person name="Gladieux P."/>
            <person name="Thoren M.H."/>
            <person name="Johannesson H."/>
        </authorList>
    </citation>
    <scope>NUCLEOTIDE SEQUENCE</scope>
    <source>
        <strain evidence="1">PSN243</strain>
    </source>
</reference>
<sequence>MSAGLFQAVARWRHGCLQPRASPAGISMCVLGEWVWGNALSSPLEIRRQELNSACAELQTGAGNKRSGTVVISHSLSQTKCYELANGRAMRDKTPTEDTRKTRWCSRNFMTRLRSTPTLVGRLGLVLHRDLMSKTSQEKAGDQGHTGLTNGVFWAASQASPTRRTSRIGSIGRAHDRASKMRFCLGKARILGPSTSNLISALLASYCSSMTAPNCYGPRRPRRTCKKWLGKGNP</sequence>
<organism evidence="1 2">
    <name type="scientific">Podospora aff. communis PSN243</name>
    <dbReference type="NCBI Taxonomy" id="3040156"/>
    <lineage>
        <taxon>Eukaryota</taxon>
        <taxon>Fungi</taxon>
        <taxon>Dikarya</taxon>
        <taxon>Ascomycota</taxon>
        <taxon>Pezizomycotina</taxon>
        <taxon>Sordariomycetes</taxon>
        <taxon>Sordariomycetidae</taxon>
        <taxon>Sordariales</taxon>
        <taxon>Podosporaceae</taxon>
        <taxon>Podospora</taxon>
    </lineage>
</organism>
<proteinExistence type="predicted"/>
<evidence type="ECO:0000313" key="2">
    <source>
        <dbReference type="Proteomes" id="UP001321760"/>
    </source>
</evidence>
<dbReference type="EMBL" id="MU865982">
    <property type="protein sequence ID" value="KAK4444062.1"/>
    <property type="molecule type" value="Genomic_DNA"/>
</dbReference>
<protein>
    <submittedName>
        <fullName evidence="1">Uncharacterized protein</fullName>
    </submittedName>
</protein>
<dbReference type="Proteomes" id="UP001321760">
    <property type="component" value="Unassembled WGS sequence"/>
</dbReference>
<keyword evidence="2" id="KW-1185">Reference proteome</keyword>
<gene>
    <name evidence="1" type="ORF">QBC34DRAFT_195250</name>
</gene>